<accession>A0A2D4N2W0</accession>
<reference evidence="1" key="2">
    <citation type="submission" date="2017-11" db="EMBL/GenBank/DDBJ databases">
        <title>Coralsnake Venomics: Analyses of Venom Gland Transcriptomes and Proteomes of Six Brazilian Taxa.</title>
        <authorList>
            <person name="Aird S.D."/>
            <person name="Jorge da Silva N."/>
            <person name="Qiu L."/>
            <person name="Villar-Briones A."/>
            <person name="Aparecida-Saddi V."/>
            <person name="Campos-Telles M.P."/>
            <person name="Grau M."/>
            <person name="Mikheyev A.S."/>
        </authorList>
    </citation>
    <scope>NUCLEOTIDE SEQUENCE</scope>
    <source>
        <tissue evidence="1">Venom_gland</tissue>
    </source>
</reference>
<dbReference type="EMBL" id="IACM01150875">
    <property type="protein sequence ID" value="LAB39519.1"/>
    <property type="molecule type" value="Transcribed_RNA"/>
</dbReference>
<name>A0A2D4N2W0_9SAUR</name>
<organism evidence="1">
    <name type="scientific">Micrurus spixii</name>
    <name type="common">Amazon coral snake</name>
    <dbReference type="NCBI Taxonomy" id="129469"/>
    <lineage>
        <taxon>Eukaryota</taxon>
        <taxon>Metazoa</taxon>
        <taxon>Chordata</taxon>
        <taxon>Craniata</taxon>
        <taxon>Vertebrata</taxon>
        <taxon>Euteleostomi</taxon>
        <taxon>Lepidosauria</taxon>
        <taxon>Squamata</taxon>
        <taxon>Bifurcata</taxon>
        <taxon>Unidentata</taxon>
        <taxon>Episquamata</taxon>
        <taxon>Toxicofera</taxon>
        <taxon>Serpentes</taxon>
        <taxon>Colubroidea</taxon>
        <taxon>Elapidae</taxon>
        <taxon>Elapinae</taxon>
        <taxon>Micrurus</taxon>
    </lineage>
</organism>
<reference evidence="1" key="1">
    <citation type="submission" date="2017-07" db="EMBL/GenBank/DDBJ databases">
        <authorList>
            <person name="Mikheyev A."/>
            <person name="Grau M."/>
        </authorList>
    </citation>
    <scope>NUCLEOTIDE SEQUENCE</scope>
    <source>
        <tissue evidence="1">Venom_gland</tissue>
    </source>
</reference>
<proteinExistence type="predicted"/>
<evidence type="ECO:0000313" key="1">
    <source>
        <dbReference type="EMBL" id="LAB39519.1"/>
    </source>
</evidence>
<sequence>METSTRRIADAMDRQTVAMENLAQLFAARAPLISVPLASQEQSVMVSSPRICVSVPSTPAELYNNVTTLTGNCTSNQKAQNLSAEDCQPVAKKIKTEDDLI</sequence>
<dbReference type="AlphaFoldDB" id="A0A2D4N2W0"/>
<protein>
    <submittedName>
        <fullName evidence="1">Uncharacterized protein</fullName>
    </submittedName>
</protein>